<dbReference type="EMBL" id="PKPP01000214">
    <property type="protein sequence ID" value="PWA95860.1"/>
    <property type="molecule type" value="Genomic_DNA"/>
</dbReference>
<dbReference type="SUPFAM" id="SSF56371">
    <property type="entry name" value="Ribosome inactivating proteins (RIP)"/>
    <property type="match status" value="1"/>
</dbReference>
<comment type="catalytic activity">
    <reaction evidence="1">
        <text>Endohydrolysis of the N-glycosidic bond at one specific adenosine on the 28S rRNA.</text>
        <dbReference type="EC" id="3.2.2.22"/>
    </reaction>
</comment>
<gene>
    <name evidence="2" type="ORF">CTI12_AA044880</name>
</gene>
<dbReference type="Pfam" id="PF00161">
    <property type="entry name" value="RIP"/>
    <property type="match status" value="1"/>
</dbReference>
<dbReference type="GO" id="GO:0090729">
    <property type="term" value="F:toxin activity"/>
    <property type="evidence" value="ECO:0007669"/>
    <property type="project" value="UniProtKB-KW"/>
</dbReference>
<dbReference type="GO" id="GO:0017148">
    <property type="term" value="P:negative regulation of translation"/>
    <property type="evidence" value="ECO:0007669"/>
    <property type="project" value="UniProtKB-KW"/>
</dbReference>
<keyword evidence="1" id="KW-0378">Hydrolase</keyword>
<accession>A0A2U1QCY3</accession>
<keyword evidence="1" id="KW-0652">Protein synthesis inhibitor</keyword>
<dbReference type="AlphaFoldDB" id="A0A2U1QCY3"/>
<comment type="similarity">
    <text evidence="1">Belongs to the ribosome-inactivating protein family.</text>
</comment>
<dbReference type="InterPro" id="IPR016138">
    <property type="entry name" value="Ribosome_inactivat_prot_sub1"/>
</dbReference>
<comment type="caution">
    <text evidence="2">The sequence shown here is derived from an EMBL/GenBank/DDBJ whole genome shotgun (WGS) entry which is preliminary data.</text>
</comment>
<dbReference type="GO" id="GO:0030598">
    <property type="term" value="F:rRNA N-glycosylase activity"/>
    <property type="evidence" value="ECO:0007669"/>
    <property type="project" value="UniProtKB-EC"/>
</dbReference>
<dbReference type="EC" id="3.2.2.22" evidence="1"/>
<keyword evidence="3" id="KW-1185">Reference proteome</keyword>
<keyword evidence="1" id="KW-0611">Plant defense</keyword>
<organism evidence="2 3">
    <name type="scientific">Artemisia annua</name>
    <name type="common">Sweet wormwood</name>
    <dbReference type="NCBI Taxonomy" id="35608"/>
    <lineage>
        <taxon>Eukaryota</taxon>
        <taxon>Viridiplantae</taxon>
        <taxon>Streptophyta</taxon>
        <taxon>Embryophyta</taxon>
        <taxon>Tracheophyta</taxon>
        <taxon>Spermatophyta</taxon>
        <taxon>Magnoliopsida</taxon>
        <taxon>eudicotyledons</taxon>
        <taxon>Gunneridae</taxon>
        <taxon>Pentapetalae</taxon>
        <taxon>asterids</taxon>
        <taxon>campanulids</taxon>
        <taxon>Asterales</taxon>
        <taxon>Asteraceae</taxon>
        <taxon>Asteroideae</taxon>
        <taxon>Anthemideae</taxon>
        <taxon>Artemisiinae</taxon>
        <taxon>Artemisia</taxon>
    </lineage>
</organism>
<reference evidence="2 3" key="1">
    <citation type="journal article" date="2018" name="Mol. Plant">
        <title>The genome of Artemisia annua provides insight into the evolution of Asteraceae family and artemisinin biosynthesis.</title>
        <authorList>
            <person name="Shen Q."/>
            <person name="Zhang L."/>
            <person name="Liao Z."/>
            <person name="Wang S."/>
            <person name="Yan T."/>
            <person name="Shi P."/>
            <person name="Liu M."/>
            <person name="Fu X."/>
            <person name="Pan Q."/>
            <person name="Wang Y."/>
            <person name="Lv Z."/>
            <person name="Lu X."/>
            <person name="Zhang F."/>
            <person name="Jiang W."/>
            <person name="Ma Y."/>
            <person name="Chen M."/>
            <person name="Hao X."/>
            <person name="Li L."/>
            <person name="Tang Y."/>
            <person name="Lv G."/>
            <person name="Zhou Y."/>
            <person name="Sun X."/>
            <person name="Brodelius P.E."/>
            <person name="Rose J.K.C."/>
            <person name="Tang K."/>
        </authorList>
    </citation>
    <scope>NUCLEOTIDE SEQUENCE [LARGE SCALE GENOMIC DNA]</scope>
    <source>
        <strain evidence="3">cv. Huhao1</strain>
        <tissue evidence="2">Leaf</tissue>
    </source>
</reference>
<evidence type="ECO:0000313" key="2">
    <source>
        <dbReference type="EMBL" id="PWA95860.1"/>
    </source>
</evidence>
<name>A0A2U1QCY3_ARTAN</name>
<evidence type="ECO:0000256" key="1">
    <source>
        <dbReference type="RuleBase" id="RU004915"/>
    </source>
</evidence>
<proteinExistence type="inferred from homology"/>
<dbReference type="Gene3D" id="3.40.420.10">
    <property type="entry name" value="Ricin (A subunit), domain 1"/>
    <property type="match status" value="1"/>
</dbReference>
<keyword evidence="1" id="KW-0800">Toxin</keyword>
<dbReference type="InterPro" id="IPR001574">
    <property type="entry name" value="Ribosome_inactivat_prot"/>
</dbReference>
<dbReference type="Proteomes" id="UP000245207">
    <property type="component" value="Unassembled WGS sequence"/>
</dbReference>
<sequence length="151" mass="17556">MDTHGVKGYVSAFDRKKYATNILNLGKSLKNYKSFLNRIRLVERTLPNDGEFRRENLCNIVLKCGGRKLIFKMNTHDYHLHGYKNNDNTMWEMRLPRDVARLRGSTPTGVDLNYQQRIYLEINKEALVTAFNNLAQMGPNVEATKMLLNYV</sequence>
<evidence type="ECO:0000313" key="3">
    <source>
        <dbReference type="Proteomes" id="UP000245207"/>
    </source>
</evidence>
<protein>
    <recommendedName>
        <fullName evidence="1">rRNA N-glycosylase</fullName>
        <ecNumber evidence="1">3.2.2.22</ecNumber>
    </recommendedName>
</protein>
<dbReference type="InterPro" id="IPR036041">
    <property type="entry name" value="Ribosome-inact_prot_sf"/>
</dbReference>
<dbReference type="GO" id="GO:0006952">
    <property type="term" value="P:defense response"/>
    <property type="evidence" value="ECO:0007669"/>
    <property type="project" value="UniProtKB-KW"/>
</dbReference>